<dbReference type="Proteomes" id="UP001500394">
    <property type="component" value="Unassembled WGS sequence"/>
</dbReference>
<dbReference type="EMBL" id="BAABGR010000015">
    <property type="protein sequence ID" value="GAA4515997.1"/>
    <property type="molecule type" value="Genomic_DNA"/>
</dbReference>
<accession>A0ABP8R2Q7</accession>
<organism evidence="3 4">
    <name type="scientific">Sphingobacterium thermophilum</name>
    <dbReference type="NCBI Taxonomy" id="768534"/>
    <lineage>
        <taxon>Bacteria</taxon>
        <taxon>Pseudomonadati</taxon>
        <taxon>Bacteroidota</taxon>
        <taxon>Sphingobacteriia</taxon>
        <taxon>Sphingobacteriales</taxon>
        <taxon>Sphingobacteriaceae</taxon>
        <taxon>Sphingobacterium</taxon>
    </lineage>
</organism>
<dbReference type="InterPro" id="IPR036514">
    <property type="entry name" value="SGNH_hydro_sf"/>
</dbReference>
<feature type="domain" description="DUF4886" evidence="2">
    <location>
        <begin position="27"/>
        <end position="146"/>
    </location>
</feature>
<evidence type="ECO:0000259" key="2">
    <source>
        <dbReference type="Pfam" id="PF16227"/>
    </source>
</evidence>
<dbReference type="Gene3D" id="3.40.50.1110">
    <property type="entry name" value="SGNH hydrolase"/>
    <property type="match status" value="1"/>
</dbReference>
<evidence type="ECO:0000313" key="4">
    <source>
        <dbReference type="Proteomes" id="UP001500394"/>
    </source>
</evidence>
<evidence type="ECO:0000256" key="1">
    <source>
        <dbReference type="SAM" id="SignalP"/>
    </source>
</evidence>
<sequence length="161" mass="18467">MKKLNLVFFTFLFIHNCFSQAQDTIRLLAIGNSFSEDALEYYLHDLAKADGKVMIIGNMYMAGAHLTFHVENIKENKNAYEYRKINAEGVKKVYKNQSIASALKDEKWDYISLQQVSSLSGKYDTIMKSLPFMIHYVKKNKSKKNKIAISSNMGLPERCPP</sequence>
<gene>
    <name evidence="3" type="ORF">GCM10023173_14610</name>
</gene>
<keyword evidence="1" id="KW-0732">Signal</keyword>
<keyword evidence="4" id="KW-1185">Reference proteome</keyword>
<protein>
    <recommendedName>
        <fullName evidence="2">DUF4886 domain-containing protein</fullName>
    </recommendedName>
</protein>
<dbReference type="RefSeq" id="WP_345066789.1">
    <property type="nucleotide sequence ID" value="NZ_BAABGR010000015.1"/>
</dbReference>
<name>A0ABP8R2Q7_9SPHI</name>
<feature type="chain" id="PRO_5045714420" description="DUF4886 domain-containing protein" evidence="1">
    <location>
        <begin position="22"/>
        <end position="161"/>
    </location>
</feature>
<feature type="signal peptide" evidence="1">
    <location>
        <begin position="1"/>
        <end position="21"/>
    </location>
</feature>
<proteinExistence type="predicted"/>
<comment type="caution">
    <text evidence="3">The sequence shown here is derived from an EMBL/GenBank/DDBJ whole genome shotgun (WGS) entry which is preliminary data.</text>
</comment>
<evidence type="ECO:0000313" key="3">
    <source>
        <dbReference type="EMBL" id="GAA4515997.1"/>
    </source>
</evidence>
<dbReference type="Pfam" id="PF16227">
    <property type="entry name" value="DUF4886"/>
    <property type="match status" value="1"/>
</dbReference>
<dbReference type="InterPro" id="IPR032616">
    <property type="entry name" value="DUF4886"/>
</dbReference>
<reference evidence="4" key="1">
    <citation type="journal article" date="2019" name="Int. J. Syst. Evol. Microbiol.">
        <title>The Global Catalogue of Microorganisms (GCM) 10K type strain sequencing project: providing services to taxonomists for standard genome sequencing and annotation.</title>
        <authorList>
            <consortium name="The Broad Institute Genomics Platform"/>
            <consortium name="The Broad Institute Genome Sequencing Center for Infectious Disease"/>
            <person name="Wu L."/>
            <person name="Ma J."/>
        </authorList>
    </citation>
    <scope>NUCLEOTIDE SEQUENCE [LARGE SCALE GENOMIC DNA]</scope>
    <source>
        <strain evidence="4">JCM 17858</strain>
    </source>
</reference>